<accession>A0A7G8YMB4</accession>
<dbReference type="NCBIfam" id="NF033611">
    <property type="entry name" value="SAVED"/>
    <property type="match status" value="1"/>
</dbReference>
<dbReference type="Pfam" id="PF18145">
    <property type="entry name" value="SAVED"/>
    <property type="match status" value="1"/>
</dbReference>
<dbReference type="EMBL" id="CP060201">
    <property type="protein sequence ID" value="QNH76812.1"/>
    <property type="molecule type" value="Genomic_DNA"/>
</dbReference>
<feature type="domain" description="SMODS-associated and fused to various effectors" evidence="1">
    <location>
        <begin position="332"/>
        <end position="503"/>
    </location>
</feature>
<sequence>MPVLLDALYDKDLKATLERWKQTPDSRVIIAYESGGWRFVIVRLDTSLCTLVHAVTGELGELAKALLLDWAIAKGHGASKLELFAGTGLPVVATDVTNFVEGLLKLPVTKATKKELTVFFKGREALLSNMSRPSLPDQVENWIYARSSGICEFEGCDAVLFKDDRDHFGYYGYLAHIVAAKANGPRGDAALSAVLAQSPSNIMLCCDVHHRLIDKVDPDSYPRERLEAMVAAREIWRAHQVKTLAYPVVHALAFIGDIAGRTTTFSQHDARKALMEAQLMPASERVVEYFLRDSQGGNDVNDPGYWSAFLRTFRAQILHVHDAIRGHGAFGAQAEQLAIFPLGNMPAMLLGGWLVGEARRVELFSFRRSQGTWVRPKPEAPTTFTWTPPAEPLPAGGTVLITLELTAEITDAALNEELLAMPRIRIQPNAYGVDVVALPTSMEKYREACQEAWAYAVDVLKASEVSLCTVAPAAAVFAFGMKLQSRLHPRIHMYQMAPQKPPFLAFSLDRHTITAPHEPPNNVLQLDAL</sequence>
<evidence type="ECO:0000313" key="2">
    <source>
        <dbReference type="EMBL" id="QNH76812.1"/>
    </source>
</evidence>
<dbReference type="Proteomes" id="UP000515277">
    <property type="component" value="Chromosome"/>
</dbReference>
<dbReference type="AlphaFoldDB" id="A0A7G8YMB4"/>
<dbReference type="InterPro" id="IPR040836">
    <property type="entry name" value="SAVED"/>
</dbReference>
<evidence type="ECO:0000313" key="3">
    <source>
        <dbReference type="Proteomes" id="UP000515277"/>
    </source>
</evidence>
<proteinExistence type="predicted"/>
<evidence type="ECO:0000259" key="1">
    <source>
        <dbReference type="Pfam" id="PF18145"/>
    </source>
</evidence>
<name>A0A7G8YMB4_9PSED</name>
<gene>
    <name evidence="2" type="ORF">GGI48_26620</name>
</gene>
<organism evidence="2 3">
    <name type="scientific">Pseudomonas protegens</name>
    <dbReference type="NCBI Taxonomy" id="380021"/>
    <lineage>
        <taxon>Bacteria</taxon>
        <taxon>Pseudomonadati</taxon>
        <taxon>Pseudomonadota</taxon>
        <taxon>Gammaproteobacteria</taxon>
        <taxon>Pseudomonadales</taxon>
        <taxon>Pseudomonadaceae</taxon>
        <taxon>Pseudomonas</taxon>
    </lineage>
</organism>
<reference evidence="3" key="1">
    <citation type="journal article" date="2020" name="Microbiol. Resour. Announc.">
        <title>Complete genome sequences of four natural Pseudomonas isolates that catabolize a wide range of aromatic compounds relevant to lignin valorization.</title>
        <authorList>
            <person name="Hatmaker E.A."/>
            <person name="Presley G."/>
            <person name="Cannon O."/>
            <person name="Guss A.M."/>
            <person name="Elkins J.G."/>
        </authorList>
    </citation>
    <scope>NUCLEOTIDE SEQUENCE [LARGE SCALE GENOMIC DNA]</scope>
    <source>
        <strain evidence="3">H1F5C</strain>
    </source>
</reference>
<dbReference type="RefSeq" id="WP_103739733.1">
    <property type="nucleotide sequence ID" value="NZ_CP060201.1"/>
</dbReference>
<protein>
    <submittedName>
        <fullName evidence="2">SAVED domain-containing protein</fullName>
    </submittedName>
</protein>